<evidence type="ECO:0000256" key="1">
    <source>
        <dbReference type="SAM" id="MobiDB-lite"/>
    </source>
</evidence>
<dbReference type="RefSeq" id="WP_176028527.1">
    <property type="nucleotide sequence ID" value="NZ_JBHSJV010000001.1"/>
</dbReference>
<organism evidence="2 3">
    <name type="scientific">Aquimarina hainanensis</name>
    <dbReference type="NCBI Taxonomy" id="1578017"/>
    <lineage>
        <taxon>Bacteria</taxon>
        <taxon>Pseudomonadati</taxon>
        <taxon>Bacteroidota</taxon>
        <taxon>Flavobacteriia</taxon>
        <taxon>Flavobacteriales</taxon>
        <taxon>Flavobacteriaceae</taxon>
        <taxon>Aquimarina</taxon>
    </lineage>
</organism>
<dbReference type="Pfam" id="PF14107">
    <property type="entry name" value="DUF4280"/>
    <property type="match status" value="1"/>
</dbReference>
<proteinExistence type="predicted"/>
<name>A0ABW5N7Z5_9FLAO</name>
<gene>
    <name evidence="2" type="ORF">ACFSTE_07170</name>
</gene>
<dbReference type="EMBL" id="JBHULX010000004">
    <property type="protein sequence ID" value="MFD2590610.1"/>
    <property type="molecule type" value="Genomic_DNA"/>
</dbReference>
<evidence type="ECO:0000313" key="2">
    <source>
        <dbReference type="EMBL" id="MFD2590610.1"/>
    </source>
</evidence>
<comment type="caution">
    <text evidence="2">The sequence shown here is derived from an EMBL/GenBank/DDBJ whole genome shotgun (WGS) entry which is preliminary data.</text>
</comment>
<keyword evidence="3" id="KW-1185">Reference proteome</keyword>
<protein>
    <submittedName>
        <fullName evidence="2">DUF4280 domain-containing protein</fullName>
    </submittedName>
</protein>
<accession>A0ABW5N7Z5</accession>
<sequence length="163" mass="17627">MSQKYAVVQGAICECQFGDFPDKLKILSHQKYYANDAEGSEKLIATSMELGGSTFEKNTFGQCKLQPTGSSFKPCQIVVTQWDGFYENVELSNGGKTLLEDSKAICPIAGSPCISILHHGQSMEVSASSTDNTNPDTHNQMNPLTDVNALGNQSSNVKEIIVS</sequence>
<dbReference type="InterPro" id="IPR025460">
    <property type="entry name" value="DUF4280"/>
</dbReference>
<reference evidence="3" key="1">
    <citation type="journal article" date="2019" name="Int. J. Syst. Evol. Microbiol.">
        <title>The Global Catalogue of Microorganisms (GCM) 10K type strain sequencing project: providing services to taxonomists for standard genome sequencing and annotation.</title>
        <authorList>
            <consortium name="The Broad Institute Genomics Platform"/>
            <consortium name="The Broad Institute Genome Sequencing Center for Infectious Disease"/>
            <person name="Wu L."/>
            <person name="Ma J."/>
        </authorList>
    </citation>
    <scope>NUCLEOTIDE SEQUENCE [LARGE SCALE GENOMIC DNA]</scope>
    <source>
        <strain evidence="3">KCTC 42423</strain>
    </source>
</reference>
<feature type="region of interest" description="Disordered" evidence="1">
    <location>
        <begin position="124"/>
        <end position="149"/>
    </location>
</feature>
<evidence type="ECO:0000313" key="3">
    <source>
        <dbReference type="Proteomes" id="UP001597459"/>
    </source>
</evidence>
<dbReference type="Proteomes" id="UP001597459">
    <property type="component" value="Unassembled WGS sequence"/>
</dbReference>